<dbReference type="Proteomes" id="UP001285921">
    <property type="component" value="Unassembled WGS sequence"/>
</dbReference>
<reference evidence="1 2" key="1">
    <citation type="submission" date="2023-05" db="EMBL/GenBank/DDBJ databases">
        <title>Draft genome of Paenibacillus sp. CCS26.</title>
        <authorList>
            <person name="Akita H."/>
            <person name="Shinto Y."/>
            <person name="Kimura Z."/>
        </authorList>
    </citation>
    <scope>NUCLEOTIDE SEQUENCE [LARGE SCALE GENOMIC DNA]</scope>
    <source>
        <strain evidence="1 2">CCS26</strain>
    </source>
</reference>
<name>A0ABQ6NVA2_9BACL</name>
<comment type="caution">
    <text evidence="1">The sequence shown here is derived from an EMBL/GenBank/DDBJ whole genome shotgun (WGS) entry which is preliminary data.</text>
</comment>
<proteinExistence type="predicted"/>
<gene>
    <name evidence="1" type="ORF">PghCCS26_61400</name>
</gene>
<dbReference type="RefSeq" id="WP_317982400.1">
    <property type="nucleotide sequence ID" value="NZ_BTCL01000043.1"/>
</dbReference>
<keyword evidence="2" id="KW-1185">Reference proteome</keyword>
<protein>
    <recommendedName>
        <fullName evidence="3">PD-(D/E)XK endonuclease-like domain-containing protein</fullName>
    </recommendedName>
</protein>
<evidence type="ECO:0000313" key="1">
    <source>
        <dbReference type="EMBL" id="GMK49010.1"/>
    </source>
</evidence>
<evidence type="ECO:0000313" key="2">
    <source>
        <dbReference type="Proteomes" id="UP001285921"/>
    </source>
</evidence>
<sequence>MEAAAKGTVIEDYKLEELLRCPYRYAKRQGAAPSAKAEVNWVQLAQVAVSQVVNAFFMTPEGERSHFSIPDTLERWWTNKVAKFESPEHYWLIRQRLIDGLHSLLASEQSNTPIILFEQHRVFVPELRVDFMQIFQAVLKSDNGHPSDYIVRKYIVDEEEEIIDLFQHLTAVFCSSAFGRLPLRIEVLSVLSGNRLIVYPDKKSLEKSLDYMKLAVSFMPEASSAAGRLRKSKESAECRRCPFLGECLSPVEESAEAIMM</sequence>
<evidence type="ECO:0008006" key="3">
    <source>
        <dbReference type="Google" id="ProtNLM"/>
    </source>
</evidence>
<accession>A0ABQ6NVA2</accession>
<organism evidence="1 2">
    <name type="scientific">Paenibacillus glycanilyticus</name>
    <dbReference type="NCBI Taxonomy" id="126569"/>
    <lineage>
        <taxon>Bacteria</taxon>
        <taxon>Bacillati</taxon>
        <taxon>Bacillota</taxon>
        <taxon>Bacilli</taxon>
        <taxon>Bacillales</taxon>
        <taxon>Paenibacillaceae</taxon>
        <taxon>Paenibacillus</taxon>
    </lineage>
</organism>
<dbReference type="EMBL" id="BTCL01000043">
    <property type="protein sequence ID" value="GMK49010.1"/>
    <property type="molecule type" value="Genomic_DNA"/>
</dbReference>